<name>A0A5E7ECH4_PSEFL</name>
<sequence>MSSLVEQPLEHARQRFAGQPQKRTTATSAKISITVPAPTVYSLGVVVDGPTNHFMFLEGRALAIDMVKSLHACPASVVIDRLTGAAAGRPGSYASGISSVIKALKETENAQ</sequence>
<evidence type="ECO:0000313" key="2">
    <source>
        <dbReference type="EMBL" id="VVO24485.1"/>
    </source>
</evidence>
<evidence type="ECO:0000256" key="1">
    <source>
        <dbReference type="SAM" id="MobiDB-lite"/>
    </source>
</evidence>
<protein>
    <submittedName>
        <fullName evidence="2">Uncharacterized protein</fullName>
    </submittedName>
</protein>
<proteinExistence type="predicted"/>
<dbReference type="EMBL" id="CABVHW010000018">
    <property type="protein sequence ID" value="VVO24485.1"/>
    <property type="molecule type" value="Genomic_DNA"/>
</dbReference>
<dbReference type="AlphaFoldDB" id="A0A5E7ECH4"/>
<dbReference type="RefSeq" id="WP_150766456.1">
    <property type="nucleotide sequence ID" value="NZ_CABVHW010000018.1"/>
</dbReference>
<accession>A0A5E7ECH4</accession>
<gene>
    <name evidence="2" type="ORF">PS710_04512</name>
</gene>
<reference evidence="2 3" key="1">
    <citation type="submission" date="2019-09" db="EMBL/GenBank/DDBJ databases">
        <authorList>
            <person name="Chandra G."/>
            <person name="Truman W A."/>
        </authorList>
    </citation>
    <scope>NUCLEOTIDE SEQUENCE [LARGE SCALE GENOMIC DNA]</scope>
    <source>
        <strain evidence="2">PS710</strain>
    </source>
</reference>
<feature type="region of interest" description="Disordered" evidence="1">
    <location>
        <begin position="1"/>
        <end position="27"/>
    </location>
</feature>
<organism evidence="2 3">
    <name type="scientific">Pseudomonas fluorescens</name>
    <dbReference type="NCBI Taxonomy" id="294"/>
    <lineage>
        <taxon>Bacteria</taxon>
        <taxon>Pseudomonadati</taxon>
        <taxon>Pseudomonadota</taxon>
        <taxon>Gammaproteobacteria</taxon>
        <taxon>Pseudomonadales</taxon>
        <taxon>Pseudomonadaceae</taxon>
        <taxon>Pseudomonas</taxon>
    </lineage>
</organism>
<dbReference type="Proteomes" id="UP000381093">
    <property type="component" value="Unassembled WGS sequence"/>
</dbReference>
<evidence type="ECO:0000313" key="3">
    <source>
        <dbReference type="Proteomes" id="UP000381093"/>
    </source>
</evidence>